<evidence type="ECO:0000256" key="4">
    <source>
        <dbReference type="ARBA" id="ARBA00023242"/>
    </source>
</evidence>
<evidence type="ECO:0000256" key="5">
    <source>
        <dbReference type="SAM" id="MobiDB-lite"/>
    </source>
</evidence>
<comment type="similarity">
    <text evidence="2">Belongs to the TFIIA subunit 1 family.</text>
</comment>
<feature type="compositionally biased region" description="Acidic residues" evidence="5">
    <location>
        <begin position="310"/>
        <end position="349"/>
    </location>
</feature>
<dbReference type="OrthoDB" id="6275927at2759"/>
<accession>A0A6A6QN36</accession>
<evidence type="ECO:0000313" key="7">
    <source>
        <dbReference type="Proteomes" id="UP000799750"/>
    </source>
</evidence>
<dbReference type="FunFam" id="2.30.18.10:FF:000006">
    <property type="entry name" value="Transcription factor TFIIA complex subunit Toa1"/>
    <property type="match status" value="1"/>
</dbReference>
<dbReference type="InterPro" id="IPR009088">
    <property type="entry name" value="TFIIA_b-brl"/>
</dbReference>
<protein>
    <submittedName>
        <fullName evidence="6">Transcription factor IIA, alpha/beta subunit</fullName>
    </submittedName>
</protein>
<sequence length="393" mass="43906">MSNVVVGTIYQQIIEKVIQASQNDFEEFGVDQATLTEMREVWQTKLTNLGIAQFPWSPATVVQDRNTPTVPSNAPKQEPLDSPQIPSMPTQPVQTGYGGTRIKTESGYDSPVSATFQQQPNGFAGSGGYPNPQLTAHQRRDHILEQRYGVQSSNLSMGQQGQPGGNMPQPGQQQHQQQHPQQHQQQRMQMPGQQMPGQGQQGQRPPHIAQRQSGLYSAQNDGSGDALEEWSTLYAGLKAEPEDGPNGRHAADRLMRDQVEAMAQHQDSGLMVPLDELAKGRKRKATRRVRKQASPSEASPSKAPRIAQLDGEDDDEDKKEERDEDAINSDLDDPEDENDGGDDSNDENMDYMLCTYDKVQRVKNKWKCTLKDGILTTNKREFLFHKANGEFEW</sequence>
<dbReference type="AlphaFoldDB" id="A0A6A6QN36"/>
<organism evidence="6 7">
    <name type="scientific">Lophium mytilinum</name>
    <dbReference type="NCBI Taxonomy" id="390894"/>
    <lineage>
        <taxon>Eukaryota</taxon>
        <taxon>Fungi</taxon>
        <taxon>Dikarya</taxon>
        <taxon>Ascomycota</taxon>
        <taxon>Pezizomycotina</taxon>
        <taxon>Dothideomycetes</taxon>
        <taxon>Pleosporomycetidae</taxon>
        <taxon>Mytilinidiales</taxon>
        <taxon>Mytilinidiaceae</taxon>
        <taxon>Lophium</taxon>
    </lineage>
</organism>
<dbReference type="PANTHER" id="PTHR12694">
    <property type="entry name" value="TRANSCRIPTION INITIATION FACTOR IIA SUBUNIT 1"/>
    <property type="match status" value="1"/>
</dbReference>
<dbReference type="Gene3D" id="2.30.18.10">
    <property type="entry name" value="Transcription factor IIA (TFIIA), beta-barrel domain"/>
    <property type="match status" value="1"/>
</dbReference>
<dbReference type="PANTHER" id="PTHR12694:SF8">
    <property type="entry name" value="TRANSCRIPTION INITIATION FACTOR IIA SUBUNIT 1"/>
    <property type="match status" value="1"/>
</dbReference>
<keyword evidence="7" id="KW-1185">Reference proteome</keyword>
<evidence type="ECO:0000256" key="3">
    <source>
        <dbReference type="ARBA" id="ARBA00023163"/>
    </source>
</evidence>
<dbReference type="Pfam" id="PF03153">
    <property type="entry name" value="TFIIA"/>
    <property type="match status" value="1"/>
</dbReference>
<keyword evidence="3" id="KW-0804">Transcription</keyword>
<feature type="compositionally biased region" description="Polar residues" evidence="5">
    <location>
        <begin position="84"/>
        <end position="94"/>
    </location>
</feature>
<dbReference type="SUPFAM" id="SSF47396">
    <property type="entry name" value="Transcription factor IIA (TFIIA), alpha-helical domain"/>
    <property type="match status" value="1"/>
</dbReference>
<keyword evidence="4" id="KW-0539">Nucleus</keyword>
<feature type="compositionally biased region" description="Polar residues" evidence="5">
    <location>
        <begin position="210"/>
        <end position="222"/>
    </location>
</feature>
<feature type="compositionally biased region" description="Polar residues" evidence="5">
    <location>
        <begin position="65"/>
        <end position="75"/>
    </location>
</feature>
<evidence type="ECO:0000313" key="6">
    <source>
        <dbReference type="EMBL" id="KAF2493795.1"/>
    </source>
</evidence>
<comment type="subcellular location">
    <subcellularLocation>
        <location evidence="1">Nucleus</location>
    </subcellularLocation>
</comment>
<feature type="compositionally biased region" description="Low complexity" evidence="5">
    <location>
        <begin position="293"/>
        <end position="304"/>
    </location>
</feature>
<reference evidence="6" key="1">
    <citation type="journal article" date="2020" name="Stud. Mycol.">
        <title>101 Dothideomycetes genomes: a test case for predicting lifestyles and emergence of pathogens.</title>
        <authorList>
            <person name="Haridas S."/>
            <person name="Albert R."/>
            <person name="Binder M."/>
            <person name="Bloem J."/>
            <person name="Labutti K."/>
            <person name="Salamov A."/>
            <person name="Andreopoulos B."/>
            <person name="Baker S."/>
            <person name="Barry K."/>
            <person name="Bills G."/>
            <person name="Bluhm B."/>
            <person name="Cannon C."/>
            <person name="Castanera R."/>
            <person name="Culley D."/>
            <person name="Daum C."/>
            <person name="Ezra D."/>
            <person name="Gonzalez J."/>
            <person name="Henrissat B."/>
            <person name="Kuo A."/>
            <person name="Liang C."/>
            <person name="Lipzen A."/>
            <person name="Lutzoni F."/>
            <person name="Magnuson J."/>
            <person name="Mondo S."/>
            <person name="Nolan M."/>
            <person name="Ohm R."/>
            <person name="Pangilinan J."/>
            <person name="Park H.-J."/>
            <person name="Ramirez L."/>
            <person name="Alfaro M."/>
            <person name="Sun H."/>
            <person name="Tritt A."/>
            <person name="Yoshinaga Y."/>
            <person name="Zwiers L.-H."/>
            <person name="Turgeon B."/>
            <person name="Goodwin S."/>
            <person name="Spatafora J."/>
            <person name="Crous P."/>
            <person name="Grigoriev I."/>
        </authorList>
    </citation>
    <scope>NUCLEOTIDE SEQUENCE</scope>
    <source>
        <strain evidence="6">CBS 269.34</strain>
    </source>
</reference>
<dbReference type="CDD" id="cd07976">
    <property type="entry name" value="TFIIA_alpha_beta_like"/>
    <property type="match status" value="1"/>
</dbReference>
<dbReference type="EMBL" id="MU004191">
    <property type="protein sequence ID" value="KAF2493795.1"/>
    <property type="molecule type" value="Genomic_DNA"/>
</dbReference>
<evidence type="ECO:0000256" key="1">
    <source>
        <dbReference type="ARBA" id="ARBA00004123"/>
    </source>
</evidence>
<feature type="compositionally biased region" description="Low complexity" evidence="5">
    <location>
        <begin position="165"/>
        <end position="207"/>
    </location>
</feature>
<dbReference type="Proteomes" id="UP000799750">
    <property type="component" value="Unassembled WGS sequence"/>
</dbReference>
<name>A0A6A6QN36_9PEZI</name>
<dbReference type="GO" id="GO:0005672">
    <property type="term" value="C:transcription factor TFIIA complex"/>
    <property type="evidence" value="ECO:0007669"/>
    <property type="project" value="InterPro"/>
</dbReference>
<feature type="compositionally biased region" description="Polar residues" evidence="5">
    <location>
        <begin position="112"/>
        <end position="121"/>
    </location>
</feature>
<feature type="compositionally biased region" description="Basic residues" evidence="5">
    <location>
        <begin position="280"/>
        <end position="291"/>
    </location>
</feature>
<feature type="compositionally biased region" description="Basic and acidic residues" evidence="5">
    <location>
        <begin position="239"/>
        <end position="259"/>
    </location>
</feature>
<dbReference type="Gene3D" id="1.10.287.100">
    <property type="match status" value="1"/>
</dbReference>
<evidence type="ECO:0000256" key="2">
    <source>
        <dbReference type="ARBA" id="ARBA00010059"/>
    </source>
</evidence>
<dbReference type="GO" id="GO:0006367">
    <property type="term" value="P:transcription initiation at RNA polymerase II promoter"/>
    <property type="evidence" value="ECO:0007669"/>
    <property type="project" value="InterPro"/>
</dbReference>
<dbReference type="SUPFAM" id="SSF50784">
    <property type="entry name" value="Transcription factor IIA (TFIIA), beta-barrel domain"/>
    <property type="match status" value="1"/>
</dbReference>
<proteinExistence type="inferred from homology"/>
<feature type="region of interest" description="Disordered" evidence="5">
    <location>
        <begin position="154"/>
        <end position="349"/>
    </location>
</feature>
<dbReference type="SMART" id="SM01371">
    <property type="entry name" value="TFIIA"/>
    <property type="match status" value="1"/>
</dbReference>
<feature type="region of interest" description="Disordered" evidence="5">
    <location>
        <begin position="65"/>
        <end position="134"/>
    </location>
</feature>
<gene>
    <name evidence="6" type="ORF">BU16DRAFT_527997</name>
</gene>
<dbReference type="InterPro" id="IPR004855">
    <property type="entry name" value="TFIIA_asu/bsu"/>
</dbReference>